<evidence type="ECO:0000256" key="19">
    <source>
        <dbReference type="SAM" id="MobiDB-lite"/>
    </source>
</evidence>
<dbReference type="Proteomes" id="UP000887568">
    <property type="component" value="Unplaced"/>
</dbReference>
<dbReference type="InterPro" id="IPR019974">
    <property type="entry name" value="XPG_CS"/>
</dbReference>
<evidence type="ECO:0000256" key="13">
    <source>
        <dbReference type="ARBA" id="ARBA00023125"/>
    </source>
</evidence>
<keyword evidence="15 18" id="KW-0539">Nucleus</keyword>
<feature type="compositionally biased region" description="Basic and acidic residues" evidence="19">
    <location>
        <begin position="694"/>
        <end position="706"/>
    </location>
</feature>
<evidence type="ECO:0000256" key="10">
    <source>
        <dbReference type="ARBA" id="ARBA00022839"/>
    </source>
</evidence>
<dbReference type="EnsemblMetazoa" id="XM_038219291.1">
    <property type="protein sequence ID" value="XP_038075219.1"/>
    <property type="gene ID" value="LOC119742994"/>
</dbReference>
<feature type="compositionally biased region" description="Polar residues" evidence="19">
    <location>
        <begin position="713"/>
        <end position="727"/>
    </location>
</feature>
<keyword evidence="17" id="KW-0802">TPR repeat</keyword>
<evidence type="ECO:0000256" key="18">
    <source>
        <dbReference type="RuleBase" id="RU910737"/>
    </source>
</evidence>
<dbReference type="GO" id="GO:0003677">
    <property type="term" value="F:DNA binding"/>
    <property type="evidence" value="ECO:0007669"/>
    <property type="project" value="UniProtKB-UniRule"/>
</dbReference>
<evidence type="ECO:0000313" key="23">
    <source>
        <dbReference type="Proteomes" id="UP000887568"/>
    </source>
</evidence>
<keyword evidence="8 18" id="KW-0228">DNA excision</keyword>
<dbReference type="GO" id="GO:0046872">
    <property type="term" value="F:metal ion binding"/>
    <property type="evidence" value="ECO:0007669"/>
    <property type="project" value="UniProtKB-UniRule"/>
</dbReference>
<dbReference type="PRINTS" id="PR00853">
    <property type="entry name" value="XPGRADSUPER"/>
</dbReference>
<dbReference type="InterPro" id="IPR019734">
    <property type="entry name" value="TPR_rpt"/>
</dbReference>
<protein>
    <recommendedName>
        <fullName evidence="3 18">Exonuclease 1</fullName>
        <ecNumber evidence="18">3.1.-.-</ecNumber>
    </recommendedName>
</protein>
<dbReference type="RefSeq" id="XP_038075218.1">
    <property type="nucleotide sequence ID" value="XM_038219290.1"/>
</dbReference>
<comment type="function">
    <text evidence="18">5'-&gt;3' double-stranded DNA exonuclease which may also possess a cryptic 3'-&gt;5' double-stranded DNA exonuclease activity. Functions in DNA mismatch repair.</text>
</comment>
<feature type="region of interest" description="Disordered" evidence="19">
    <location>
        <begin position="530"/>
        <end position="585"/>
    </location>
</feature>
<dbReference type="SMART" id="SM00279">
    <property type="entry name" value="HhH2"/>
    <property type="match status" value="1"/>
</dbReference>
<dbReference type="PANTHER" id="PTHR11081">
    <property type="entry name" value="FLAP ENDONUCLEASE FAMILY MEMBER"/>
    <property type="match status" value="1"/>
</dbReference>
<keyword evidence="14 18" id="KW-0234">DNA repair</keyword>
<evidence type="ECO:0000256" key="8">
    <source>
        <dbReference type="ARBA" id="ARBA00022769"/>
    </source>
</evidence>
<dbReference type="Gene3D" id="1.10.150.20">
    <property type="entry name" value="5' to 3' exonuclease, C-terminal subdomain"/>
    <property type="match status" value="1"/>
</dbReference>
<evidence type="ECO:0000259" key="20">
    <source>
        <dbReference type="SMART" id="SM00484"/>
    </source>
</evidence>
<feature type="region of interest" description="Disordered" evidence="19">
    <location>
        <begin position="747"/>
        <end position="801"/>
    </location>
</feature>
<evidence type="ECO:0000256" key="6">
    <source>
        <dbReference type="ARBA" id="ARBA00022759"/>
    </source>
</evidence>
<dbReference type="GO" id="GO:0006298">
    <property type="term" value="P:mismatch repair"/>
    <property type="evidence" value="ECO:0007669"/>
    <property type="project" value="TreeGrafter"/>
</dbReference>
<comment type="similarity">
    <text evidence="2 18">Belongs to the XPG/RAD2 endonuclease family. EXO1 subfamily.</text>
</comment>
<keyword evidence="11 18" id="KW-0460">Magnesium</keyword>
<feature type="repeat" description="TPR" evidence="17">
    <location>
        <begin position="96"/>
        <end position="129"/>
    </location>
</feature>
<dbReference type="GO" id="GO:0005634">
    <property type="term" value="C:nucleus"/>
    <property type="evidence" value="ECO:0007669"/>
    <property type="project" value="UniProtKB-SubCell"/>
</dbReference>
<dbReference type="InterPro" id="IPR006086">
    <property type="entry name" value="XPG-I_dom"/>
</dbReference>
<dbReference type="SUPFAM" id="SSF88723">
    <property type="entry name" value="PIN domain-like"/>
    <property type="match status" value="1"/>
</dbReference>
<feature type="region of interest" description="Disordered" evidence="19">
    <location>
        <begin position="694"/>
        <end position="727"/>
    </location>
</feature>
<feature type="region of interest" description="Disordered" evidence="19">
    <location>
        <begin position="337"/>
        <end position="481"/>
    </location>
</feature>
<evidence type="ECO:0000256" key="2">
    <source>
        <dbReference type="ARBA" id="ARBA00010563"/>
    </source>
</evidence>
<evidence type="ECO:0000256" key="12">
    <source>
        <dbReference type="ARBA" id="ARBA00022881"/>
    </source>
</evidence>
<keyword evidence="23" id="KW-1185">Reference proteome</keyword>
<dbReference type="SUPFAM" id="SSF47807">
    <property type="entry name" value="5' to 3' exonuclease, C-terminal subdomain"/>
    <property type="match status" value="1"/>
</dbReference>
<evidence type="ECO:0000256" key="4">
    <source>
        <dbReference type="ARBA" id="ARBA00022722"/>
    </source>
</evidence>
<dbReference type="InterPro" id="IPR006085">
    <property type="entry name" value="XPG_DNA_repair_N"/>
</dbReference>
<dbReference type="RefSeq" id="XP_038075219.1">
    <property type="nucleotide sequence ID" value="XM_038219291.1"/>
</dbReference>
<keyword evidence="13 18" id="KW-0238">DNA-binding</keyword>
<comment type="subcellular location">
    <subcellularLocation>
        <location evidence="1 18">Nucleus</location>
    </subcellularLocation>
</comment>
<evidence type="ECO:0000256" key="16">
    <source>
        <dbReference type="ARBA" id="ARBA00055562"/>
    </source>
</evidence>
<evidence type="ECO:0000256" key="5">
    <source>
        <dbReference type="ARBA" id="ARBA00022723"/>
    </source>
</evidence>
<evidence type="ECO:0000256" key="7">
    <source>
        <dbReference type="ARBA" id="ARBA00022763"/>
    </source>
</evidence>
<feature type="region of interest" description="Disordered" evidence="19">
    <location>
        <begin position="813"/>
        <end position="1011"/>
    </location>
</feature>
<dbReference type="OrthoDB" id="26491at2759"/>
<dbReference type="PROSITE" id="PS50005">
    <property type="entry name" value="TPR"/>
    <property type="match status" value="1"/>
</dbReference>
<dbReference type="InterPro" id="IPR037315">
    <property type="entry name" value="EXO1_H3TH"/>
</dbReference>
<dbReference type="PROSITE" id="PS00842">
    <property type="entry name" value="XPG_2"/>
    <property type="match status" value="1"/>
</dbReference>
<evidence type="ECO:0000256" key="11">
    <source>
        <dbReference type="ARBA" id="ARBA00022842"/>
    </source>
</evidence>
<comment type="cofactor">
    <cofactor evidence="18">
        <name>Mg(2+)</name>
        <dbReference type="ChEBI" id="CHEBI:18420"/>
    </cofactor>
    <text evidence="18">Binds 2 magnesium ions per subunit. They probably participate in the reaction catalyzed by the enzyme. May bind an additional third magnesium ion after substrate binding.</text>
</comment>
<evidence type="ECO:0000313" key="22">
    <source>
        <dbReference type="EnsemblMetazoa" id="XP_038075218.1"/>
    </source>
</evidence>
<keyword evidence="12 18" id="KW-0267">Excision nuclease</keyword>
<dbReference type="FunFam" id="1.10.150.20:FF:000011">
    <property type="entry name" value="exonuclease 1"/>
    <property type="match status" value="1"/>
</dbReference>
<feature type="compositionally biased region" description="Basic and acidic residues" evidence="19">
    <location>
        <begin position="342"/>
        <end position="353"/>
    </location>
</feature>
<dbReference type="GO" id="GO:0017108">
    <property type="term" value="F:5'-flap endonuclease activity"/>
    <property type="evidence" value="ECO:0007669"/>
    <property type="project" value="TreeGrafter"/>
</dbReference>
<dbReference type="Pfam" id="PF00867">
    <property type="entry name" value="XPG_I"/>
    <property type="match status" value="1"/>
</dbReference>
<dbReference type="EnsemblMetazoa" id="XM_038219290.1">
    <property type="protein sequence ID" value="XP_038075218.1"/>
    <property type="gene ID" value="LOC119742994"/>
</dbReference>
<evidence type="ECO:0000256" key="3">
    <source>
        <dbReference type="ARBA" id="ARBA00020324"/>
    </source>
</evidence>
<evidence type="ECO:0000256" key="17">
    <source>
        <dbReference type="PROSITE-ProRule" id="PRU00339"/>
    </source>
</evidence>
<proteinExistence type="inferred from homology"/>
<keyword evidence="7 18" id="KW-0227">DNA damage</keyword>
<feature type="compositionally biased region" description="Polar residues" evidence="19">
    <location>
        <begin position="625"/>
        <end position="634"/>
    </location>
</feature>
<feature type="compositionally biased region" description="Polar residues" evidence="19">
    <location>
        <begin position="569"/>
        <end position="578"/>
    </location>
</feature>
<dbReference type="PROSITE" id="PS00841">
    <property type="entry name" value="XPG_1"/>
    <property type="match status" value="1"/>
</dbReference>
<dbReference type="CTD" id="9156"/>
<dbReference type="OMA" id="HERTTCA"/>
<keyword evidence="6" id="KW-0255">Endonuclease</keyword>
<dbReference type="FunFam" id="3.40.50.1010:FF:000096">
    <property type="entry name" value="Exonuclease 1"/>
    <property type="match status" value="1"/>
</dbReference>
<dbReference type="GO" id="GO:0006310">
    <property type="term" value="P:DNA recombination"/>
    <property type="evidence" value="ECO:0007669"/>
    <property type="project" value="TreeGrafter"/>
</dbReference>
<dbReference type="CDD" id="cd09908">
    <property type="entry name" value="H3TH_EXO1"/>
    <property type="match status" value="1"/>
</dbReference>
<name>A0A914BG32_PATMI</name>
<comment type="function">
    <text evidence="16">5'-&gt;3' double-stranded DNA exonuclease which may also contain a cryptic 3'-&gt;5' double-stranded DNA exonuclease activity. Also exhibits endonuclease activity against 5'-overhanging flap structures similar to those generated by displacement synthesis when DNA polymerase encounters the 5'-end of a downstream Okazaki fragment. Required for DNA mismatch repair (MMR).</text>
</comment>
<keyword evidence="10 18" id="KW-0269">Exonuclease</keyword>
<evidence type="ECO:0000256" key="14">
    <source>
        <dbReference type="ARBA" id="ARBA00023204"/>
    </source>
</evidence>
<feature type="domain" description="XPG-I" evidence="20">
    <location>
        <begin position="138"/>
        <end position="212"/>
    </location>
</feature>
<feature type="domain" description="XPG N-terminal" evidence="21">
    <location>
        <begin position="1"/>
        <end position="99"/>
    </location>
</feature>
<dbReference type="GO" id="GO:0035312">
    <property type="term" value="F:5'-3' DNA exonuclease activity"/>
    <property type="evidence" value="ECO:0007669"/>
    <property type="project" value="UniProtKB-UniRule"/>
</dbReference>
<accession>A0A914BG32</accession>
<dbReference type="AlphaFoldDB" id="A0A914BG32"/>
<feature type="compositionally biased region" description="Acidic residues" evidence="19">
    <location>
        <begin position="881"/>
        <end position="894"/>
    </location>
</feature>
<sequence length="1025" mass="113782">MGIQGLLPFLKDATHRVNVRKYSGYTVAVDTYCWIHRGAFGCAMQLAKGEETDMYVRYCLKFINMLRSMDIRPILVFDGSHLPAKKSVEESRRERRELYSKKGKQFLREGKVSEARDCFSKCINVTPRMALEVIKAARSLGVDCIVAPYEADAQLAYLAISGMAQAVITEDSDLVAFGCPRIIYKLDLNGNGLEIVSSRLNQAMKIGDRFSLDKFRYMCIASGCDYLASLPGIGLGKAKKLFQNATNPDITHVLKRLPIHLKMKVTVPPEYIEGFLRANNTFLYQLAFDPVKRRLVPVHPYSAELDKESLTYAGPYCSSELALQQALGNIDPNTKNKIFDFQPERNKPYDKSNPRHRLSIWHKDYRPGPDFSEGDPAEVQRPKTQGKEVTLMVNGLKLDGQQRKRPRPDADEDDPSNEDLTSLYGSPKSKRHLADPNLVVPETPEDEDKVPGKTGPRNRNPFSKEGRLRDSPPKSAVGFGSEERVVKTLSRRNIFAKGRTGGSSRLDLLKSSTVVTSRFFATEPNPVLHEMAQADESDPERDCKLLDSQAPSVTDTSENETNEDDGTSGAETMQNGNVQIEKGSKASTLNKLQRFQRATSAPVLPFTCSAPTLSSEETAKEPHLSGSQDFFTKSQELDVESHQVGSQESSQTSVKAFTKKGVFSWSRKTTSVTSLKEGGRARSFRSLKEFKRQTVTAKLERSDSKGQEGATDFDSSQEGWSQESCSVSLESQQSNLCSIDTDSLSLSQFSSQPHNNSKTCGMGETNSSQINSFQSQDQDDVVEETLGPRESEEPNNNCSPLRGIEEHLMRINNGQSHEEVLPNQTSDSDKDIDILDSVMDVDSDSQDPKVQHRGTVDPSKLSEPTSKIGAKRGKMASSLDEKEEFIDLTSESDENTPPLEKTKRNTSTGKMKKMKSNSDLEDTPTLPVFPKLPGSTKLNGQCKASGLSRRQKSKQTPKADENRGGGTRQQTLFAFMKKSSERRKDANPTAPLSPSKQNIICDETPEGDSSLCSKGIVRLQRNIFK</sequence>
<dbReference type="InterPro" id="IPR036279">
    <property type="entry name" value="5-3_exonuclease_C_sf"/>
</dbReference>
<dbReference type="PANTHER" id="PTHR11081:SF8">
    <property type="entry name" value="EXONUCLEASE 1"/>
    <property type="match status" value="1"/>
</dbReference>
<dbReference type="InterPro" id="IPR008918">
    <property type="entry name" value="HhH2"/>
</dbReference>
<feature type="region of interest" description="Disordered" evidence="19">
    <location>
        <begin position="614"/>
        <end position="652"/>
    </location>
</feature>
<feature type="compositionally biased region" description="Acidic residues" evidence="19">
    <location>
        <begin position="557"/>
        <end position="566"/>
    </location>
</feature>
<feature type="compositionally biased region" description="Polar residues" evidence="19">
    <location>
        <begin position="643"/>
        <end position="652"/>
    </location>
</feature>
<reference evidence="22" key="1">
    <citation type="submission" date="2022-11" db="UniProtKB">
        <authorList>
            <consortium name="EnsemblMetazoa"/>
        </authorList>
    </citation>
    <scope>IDENTIFICATION</scope>
</reference>
<organism evidence="22 23">
    <name type="scientific">Patiria miniata</name>
    <name type="common">Bat star</name>
    <name type="synonym">Asterina miniata</name>
    <dbReference type="NCBI Taxonomy" id="46514"/>
    <lineage>
        <taxon>Eukaryota</taxon>
        <taxon>Metazoa</taxon>
        <taxon>Echinodermata</taxon>
        <taxon>Eleutherozoa</taxon>
        <taxon>Asterozoa</taxon>
        <taxon>Asteroidea</taxon>
        <taxon>Valvatacea</taxon>
        <taxon>Valvatida</taxon>
        <taxon>Asterinidae</taxon>
        <taxon>Patiria</taxon>
    </lineage>
</organism>
<keyword evidence="5 18" id="KW-0479">Metal-binding</keyword>
<dbReference type="InterPro" id="IPR029060">
    <property type="entry name" value="PIN-like_dom_sf"/>
</dbReference>
<dbReference type="SMART" id="SM00484">
    <property type="entry name" value="XPGI"/>
    <property type="match status" value="1"/>
</dbReference>
<evidence type="ECO:0000256" key="15">
    <source>
        <dbReference type="ARBA" id="ARBA00023242"/>
    </source>
</evidence>
<dbReference type="InterPro" id="IPR006084">
    <property type="entry name" value="XPG/Rad2"/>
</dbReference>
<evidence type="ECO:0000256" key="9">
    <source>
        <dbReference type="ARBA" id="ARBA00022801"/>
    </source>
</evidence>
<evidence type="ECO:0000256" key="1">
    <source>
        <dbReference type="ARBA" id="ARBA00004123"/>
    </source>
</evidence>
<dbReference type="InterPro" id="IPR044752">
    <property type="entry name" value="PIN-like_EXO1"/>
</dbReference>
<dbReference type="SMART" id="SM00485">
    <property type="entry name" value="XPGN"/>
    <property type="match status" value="1"/>
</dbReference>
<dbReference type="CDD" id="cd09857">
    <property type="entry name" value="PIN_EXO1"/>
    <property type="match status" value="1"/>
</dbReference>
<feature type="compositionally biased region" description="Polar residues" evidence="19">
    <location>
        <begin position="747"/>
        <end position="776"/>
    </location>
</feature>
<feature type="compositionally biased region" description="Basic and acidic residues" evidence="19">
    <location>
        <begin position="462"/>
        <end position="472"/>
    </location>
</feature>
<dbReference type="Gene3D" id="3.40.50.1010">
    <property type="entry name" value="5'-nuclease"/>
    <property type="match status" value="1"/>
</dbReference>
<dbReference type="GeneID" id="119742994"/>
<dbReference type="EC" id="3.1.-.-" evidence="18"/>
<keyword evidence="9 18" id="KW-0378">Hydrolase</keyword>
<evidence type="ECO:0000259" key="21">
    <source>
        <dbReference type="SMART" id="SM00485"/>
    </source>
</evidence>
<keyword evidence="4 18" id="KW-0540">Nuclease</keyword>
<dbReference type="Pfam" id="PF00752">
    <property type="entry name" value="XPG_N"/>
    <property type="match status" value="1"/>
</dbReference>